<name>A0A6P0H4S8_9ACTN</name>
<evidence type="ECO:0000256" key="9">
    <source>
        <dbReference type="SAM" id="Phobius"/>
    </source>
</evidence>
<reference evidence="12 14" key="2">
    <citation type="submission" date="2020-02" db="EMBL/GenBank/DDBJ databases">
        <title>The WGS of Modestobacter muralis DSM 100205.</title>
        <authorList>
            <person name="Jiang Z."/>
        </authorList>
    </citation>
    <scope>NUCLEOTIDE SEQUENCE [LARGE SCALE GENOMIC DNA]</scope>
    <source>
        <strain evidence="12 14">DSM 100205</strain>
    </source>
</reference>
<dbReference type="Pfam" id="PF03799">
    <property type="entry name" value="FtsQ_DivIB_C"/>
    <property type="match status" value="1"/>
</dbReference>
<evidence type="ECO:0000256" key="8">
    <source>
        <dbReference type="SAM" id="MobiDB-lite"/>
    </source>
</evidence>
<dbReference type="EMBL" id="JAAGWH010000014">
    <property type="protein sequence ID" value="NEK93990.1"/>
    <property type="molecule type" value="Genomic_DNA"/>
</dbReference>
<dbReference type="Proteomes" id="UP000468828">
    <property type="component" value="Unassembled WGS sequence"/>
</dbReference>
<keyword evidence="4 9" id="KW-0812">Transmembrane</keyword>
<dbReference type="Pfam" id="PF08478">
    <property type="entry name" value="POTRA_1"/>
    <property type="match status" value="1"/>
</dbReference>
<dbReference type="PANTHER" id="PTHR37820">
    <property type="entry name" value="CELL DIVISION PROTEIN DIVIB"/>
    <property type="match status" value="1"/>
</dbReference>
<keyword evidence="2" id="KW-1003">Cell membrane</keyword>
<dbReference type="PANTHER" id="PTHR37820:SF1">
    <property type="entry name" value="CELL DIVISION PROTEIN FTSQ"/>
    <property type="match status" value="1"/>
</dbReference>
<feature type="domain" description="POTRA" evidence="10">
    <location>
        <begin position="80"/>
        <end position="148"/>
    </location>
</feature>
<dbReference type="GO" id="GO:0051301">
    <property type="term" value="P:cell division"/>
    <property type="evidence" value="ECO:0007669"/>
    <property type="project" value="UniProtKB-KW"/>
</dbReference>
<protein>
    <submittedName>
        <fullName evidence="12">FtsQ-type POTRA domain-containing protein</fullName>
    </submittedName>
</protein>
<dbReference type="InterPro" id="IPR005548">
    <property type="entry name" value="Cell_div_FtsQ/DivIB_C"/>
</dbReference>
<evidence type="ECO:0000256" key="6">
    <source>
        <dbReference type="ARBA" id="ARBA00023136"/>
    </source>
</evidence>
<dbReference type="RefSeq" id="WP_163610442.1">
    <property type="nucleotide sequence ID" value="NZ_JAAGWB010000014.1"/>
</dbReference>
<reference evidence="11 13" key="1">
    <citation type="submission" date="2020-01" db="EMBL/GenBank/DDBJ databases">
        <title>the WGS Modestobacter muralis CPCC 204518.</title>
        <authorList>
            <person name="Jiang Z."/>
        </authorList>
    </citation>
    <scope>NUCLEOTIDE SEQUENCE [LARGE SCALE GENOMIC DNA]</scope>
    <source>
        <strain evidence="11 13">DSM 100205</strain>
    </source>
</reference>
<sequence length="279" mass="28853">MSRVGTTTNDRAGSPRRRSGSSRRQVPQEQSAPVTPLGPRRRRRGARATLARRRRLVVGFCVAVLLLAVAGWVLLASPLLAVRTVQVDGAARLAAEEVVGVAGVEVGTPLARVDTDAAALRVGRLAQVASVEVTRGWPGTVVVTVQERVPVAVVRSDGARRLVDAGGVVFETITGSTPDGVVPLEVSAPGPDDDATRAALGAVTALPAAVRAELTGVAARTADDVTLTLTDGRTVRWGSADLTDRKAEVLGALLQQIDAGAIEPGALLDVSTPDAVVLR</sequence>
<feature type="region of interest" description="Disordered" evidence="8">
    <location>
        <begin position="1"/>
        <end position="46"/>
    </location>
</feature>
<comment type="caution">
    <text evidence="12">The sequence shown here is derived from an EMBL/GenBank/DDBJ whole genome shotgun (WGS) entry which is preliminary data.</text>
</comment>
<evidence type="ECO:0000313" key="13">
    <source>
        <dbReference type="Proteomes" id="UP000468828"/>
    </source>
</evidence>
<dbReference type="GO" id="GO:0005886">
    <property type="term" value="C:plasma membrane"/>
    <property type="evidence" value="ECO:0007669"/>
    <property type="project" value="TreeGrafter"/>
</dbReference>
<evidence type="ECO:0000256" key="7">
    <source>
        <dbReference type="ARBA" id="ARBA00023306"/>
    </source>
</evidence>
<evidence type="ECO:0000256" key="3">
    <source>
        <dbReference type="ARBA" id="ARBA00022618"/>
    </source>
</evidence>
<proteinExistence type="predicted"/>
<dbReference type="InterPro" id="IPR050487">
    <property type="entry name" value="FtsQ_DivIB"/>
</dbReference>
<dbReference type="InterPro" id="IPR034746">
    <property type="entry name" value="POTRA"/>
</dbReference>
<evidence type="ECO:0000259" key="10">
    <source>
        <dbReference type="PROSITE" id="PS51779"/>
    </source>
</evidence>
<dbReference type="AlphaFoldDB" id="A0A6P0H4S8"/>
<evidence type="ECO:0000313" key="14">
    <source>
        <dbReference type="Proteomes" id="UP000471152"/>
    </source>
</evidence>
<gene>
    <name evidence="12" type="ORF">G3R41_07355</name>
    <name evidence="11" type="ORF">GCU67_07355</name>
</gene>
<dbReference type="PROSITE" id="PS51779">
    <property type="entry name" value="POTRA"/>
    <property type="match status" value="1"/>
</dbReference>
<keyword evidence="5 9" id="KW-1133">Transmembrane helix</keyword>
<dbReference type="InterPro" id="IPR013685">
    <property type="entry name" value="POTRA_FtsQ_type"/>
</dbReference>
<keyword evidence="13" id="KW-1185">Reference proteome</keyword>
<dbReference type="EMBL" id="JAAGWB010000014">
    <property type="protein sequence ID" value="NEN50757.1"/>
    <property type="molecule type" value="Genomic_DNA"/>
</dbReference>
<evidence type="ECO:0000256" key="1">
    <source>
        <dbReference type="ARBA" id="ARBA00004370"/>
    </source>
</evidence>
<evidence type="ECO:0000256" key="5">
    <source>
        <dbReference type="ARBA" id="ARBA00022989"/>
    </source>
</evidence>
<dbReference type="Proteomes" id="UP000471152">
    <property type="component" value="Unassembled WGS sequence"/>
</dbReference>
<feature type="compositionally biased region" description="Polar residues" evidence="8">
    <location>
        <begin position="1"/>
        <end position="10"/>
    </location>
</feature>
<keyword evidence="3" id="KW-0132">Cell division</keyword>
<evidence type="ECO:0000256" key="2">
    <source>
        <dbReference type="ARBA" id="ARBA00022475"/>
    </source>
</evidence>
<feature type="transmembrane region" description="Helical" evidence="9">
    <location>
        <begin position="56"/>
        <end position="75"/>
    </location>
</feature>
<evidence type="ECO:0000256" key="4">
    <source>
        <dbReference type="ARBA" id="ARBA00022692"/>
    </source>
</evidence>
<keyword evidence="7" id="KW-0131">Cell cycle</keyword>
<evidence type="ECO:0000313" key="12">
    <source>
        <dbReference type="EMBL" id="NEN50757.1"/>
    </source>
</evidence>
<organism evidence="12 14">
    <name type="scientific">Modestobacter muralis</name>
    <dbReference type="NCBI Taxonomy" id="1608614"/>
    <lineage>
        <taxon>Bacteria</taxon>
        <taxon>Bacillati</taxon>
        <taxon>Actinomycetota</taxon>
        <taxon>Actinomycetes</taxon>
        <taxon>Geodermatophilales</taxon>
        <taxon>Geodermatophilaceae</taxon>
        <taxon>Modestobacter</taxon>
    </lineage>
</organism>
<accession>A0A6P0H4S8</accession>
<keyword evidence="6 9" id="KW-0472">Membrane</keyword>
<evidence type="ECO:0000313" key="11">
    <source>
        <dbReference type="EMBL" id="NEK93990.1"/>
    </source>
</evidence>
<dbReference type="Gene3D" id="3.10.20.310">
    <property type="entry name" value="membrane protein fhac"/>
    <property type="match status" value="1"/>
</dbReference>
<comment type="subcellular location">
    <subcellularLocation>
        <location evidence="1">Membrane</location>
    </subcellularLocation>
</comment>